<dbReference type="PROSITE" id="PS51257">
    <property type="entry name" value="PROKAR_LIPOPROTEIN"/>
    <property type="match status" value="1"/>
</dbReference>
<dbReference type="NCBIfam" id="NF038041">
    <property type="entry name" value="fim_Mfa1_fam"/>
    <property type="match status" value="1"/>
</dbReference>
<dbReference type="Gene3D" id="2.60.40.3690">
    <property type="match status" value="2"/>
</dbReference>
<organism evidence="2 3">
    <name type="scientific">Parabacteroides faecis</name>
    <dbReference type="NCBI Taxonomy" id="1217282"/>
    <lineage>
        <taxon>Bacteria</taxon>
        <taxon>Pseudomonadati</taxon>
        <taxon>Bacteroidota</taxon>
        <taxon>Bacteroidia</taxon>
        <taxon>Bacteroidales</taxon>
        <taxon>Tannerellaceae</taxon>
        <taxon>Parabacteroides</taxon>
    </lineage>
</organism>
<gene>
    <name evidence="2" type="ORF">GGQ57_005165</name>
</gene>
<protein>
    <recommendedName>
        <fullName evidence="1">Minor fimbrium subunit Mfa1 C-terminal domain-containing protein</fullName>
    </recommendedName>
</protein>
<dbReference type="RefSeq" id="WP_183672515.1">
    <property type="nucleotide sequence ID" value="NZ_BMPB01000023.1"/>
</dbReference>
<feature type="domain" description="Minor fimbrium subunit Mfa1 C-terminal" evidence="1">
    <location>
        <begin position="573"/>
        <end position="657"/>
    </location>
</feature>
<dbReference type="InterPro" id="IPR047786">
    <property type="entry name" value="Mfa1_fim"/>
</dbReference>
<proteinExistence type="predicted"/>
<dbReference type="Pfam" id="PF15495">
    <property type="entry name" value="Fimbrillin_C"/>
    <property type="match status" value="1"/>
</dbReference>
<keyword evidence="3" id="KW-1185">Reference proteome</keyword>
<evidence type="ECO:0000313" key="2">
    <source>
        <dbReference type="EMBL" id="MBB4625213.1"/>
    </source>
</evidence>
<dbReference type="EMBL" id="JACHOC010000015">
    <property type="protein sequence ID" value="MBB4625213.1"/>
    <property type="molecule type" value="Genomic_DNA"/>
</dbReference>
<name>A0ABR6KWP5_9BACT</name>
<accession>A0ABR6KWP5</accession>
<evidence type="ECO:0000259" key="1">
    <source>
        <dbReference type="Pfam" id="PF15495"/>
    </source>
</evidence>
<evidence type="ECO:0000313" key="3">
    <source>
        <dbReference type="Proteomes" id="UP000533637"/>
    </source>
</evidence>
<sequence length="662" mass="72669">MKKNRLYAAMAAVVLLAAGCTDKIGDGTELENPEELNGQKCYLTVNIATGTSGGFTKAGSSNGEGDQYLEEIKGLKEDEINDVNIFLFEVPASITENDKLLKTLNADLTTDIDIAGHGYVGNLNETPNGGSEAYHDKADVVVTLKDPLGDNESKTYQVLTIVNAGSSLTNYTKLSQLRDATFDKAWTGGASDLASYTNFVMSTHQMKGNTAESTVELSKNNTSEGNPAHTTVYVERLAARVDLKVAENLSSSSRTDGTFAVTRYLPVNLWTGNTYMFKQVSPSVTSWTGAIPAVDAVYSDGEYKYLGDEIWNNTGNGTGTFNYVLDPQTRTKTATQTDNFNNNNFSYTNHFISNTTTLDPTNGAWKDVSVLTGSQYTSGDFTPILYTRENTTAYDQQKNGFSTGVIFESTFTPGEGFGVSLYSDGVISSGRTNLPQDKSFFVANHLGTDGHHVKVNYADVKTIAAMAFVNIEDMSKPLYEGFMDGSWLSNGPDLTTLESIVDKMQESNPVEAAFKAYLKGVFDGADESTFDDIKGLLNYNSFVADAKYSNLTQDDQSDQAYAGILYENYEVSYYLGGKSYYKFWIRHDDNQNPNLMSVMEFAIVRNNVYQLSVTGVRDLGDPLPFTPGKDDPNNPDESDELKISVEIYVKNWVNRLNDNIIL</sequence>
<comment type="caution">
    <text evidence="2">The sequence shown here is derived from an EMBL/GenBank/DDBJ whole genome shotgun (WGS) entry which is preliminary data.</text>
</comment>
<dbReference type="InterPro" id="IPR029140">
    <property type="entry name" value="Mfa1_C"/>
</dbReference>
<dbReference type="Proteomes" id="UP000533637">
    <property type="component" value="Unassembled WGS sequence"/>
</dbReference>
<reference evidence="2 3" key="1">
    <citation type="submission" date="2020-08" db="EMBL/GenBank/DDBJ databases">
        <title>Genomic Encyclopedia of Type Strains, Phase IV (KMG-IV): sequencing the most valuable type-strain genomes for metagenomic binning, comparative biology and taxonomic classification.</title>
        <authorList>
            <person name="Goeker M."/>
        </authorList>
    </citation>
    <scope>NUCLEOTIDE SEQUENCE [LARGE SCALE GENOMIC DNA]</scope>
    <source>
        <strain evidence="2 3">DSM 102983</strain>
    </source>
</reference>